<accession>A0A238BS57</accession>
<feature type="non-terminal residue" evidence="4">
    <location>
        <position position="1"/>
    </location>
</feature>
<dbReference type="OrthoDB" id="5853427at2759"/>
<protein>
    <recommendedName>
        <fullName evidence="3">BACK domain-containing protein</fullName>
    </recommendedName>
</protein>
<evidence type="ECO:0000259" key="3">
    <source>
        <dbReference type="SMART" id="SM00875"/>
    </source>
</evidence>
<evidence type="ECO:0000256" key="2">
    <source>
        <dbReference type="ARBA" id="ARBA00022737"/>
    </source>
</evidence>
<evidence type="ECO:0000313" key="4">
    <source>
        <dbReference type="EMBL" id="OZC07706.1"/>
    </source>
</evidence>
<proteinExistence type="predicted"/>
<feature type="domain" description="BACK" evidence="3">
    <location>
        <begin position="26"/>
        <end position="133"/>
    </location>
</feature>
<dbReference type="AlphaFoldDB" id="A0A238BS57"/>
<dbReference type="InterPro" id="IPR011705">
    <property type="entry name" value="BACK"/>
</dbReference>
<dbReference type="Pfam" id="PF07707">
    <property type="entry name" value="BACK"/>
    <property type="match status" value="1"/>
</dbReference>
<keyword evidence="5" id="KW-1185">Reference proteome</keyword>
<dbReference type="EMBL" id="KZ270024">
    <property type="protein sequence ID" value="OZC07706.1"/>
    <property type="molecule type" value="Genomic_DNA"/>
</dbReference>
<dbReference type="Proteomes" id="UP000242913">
    <property type="component" value="Unassembled WGS sequence"/>
</dbReference>
<sequence length="135" mass="16140">ANDWKLEGVTRCVVQNFVDGINEENCIAVWQMCTKYLTDKIKKVKLTFLSWIKAFEYLLYTINGSVNNGYNLDYFRLKSDDLFEILNADLLKVNDEMDVWILLKRWISVDRKKRLPYFRQLLKSIRYNLLSDEQV</sequence>
<keyword evidence="2" id="KW-0677">Repeat</keyword>
<reference evidence="4 5" key="1">
    <citation type="submission" date="2015-12" db="EMBL/GenBank/DDBJ databases">
        <title>Draft genome of the nematode, Onchocerca flexuosa.</title>
        <authorList>
            <person name="Mitreva M."/>
        </authorList>
    </citation>
    <scope>NUCLEOTIDE SEQUENCE [LARGE SCALE GENOMIC DNA]</scope>
    <source>
        <strain evidence="4">Red Deer</strain>
    </source>
</reference>
<dbReference type="PANTHER" id="PTHR45632:SF3">
    <property type="entry name" value="KELCH-LIKE PROTEIN 32"/>
    <property type="match status" value="1"/>
</dbReference>
<keyword evidence="1" id="KW-0880">Kelch repeat</keyword>
<evidence type="ECO:0000256" key="1">
    <source>
        <dbReference type="ARBA" id="ARBA00022441"/>
    </source>
</evidence>
<dbReference type="PANTHER" id="PTHR45632">
    <property type="entry name" value="LD33804P"/>
    <property type="match status" value="1"/>
</dbReference>
<name>A0A238BS57_9BILA</name>
<dbReference type="SMART" id="SM00875">
    <property type="entry name" value="BACK"/>
    <property type="match status" value="1"/>
</dbReference>
<dbReference type="Gene3D" id="1.25.40.420">
    <property type="match status" value="1"/>
</dbReference>
<gene>
    <name evidence="4" type="ORF">X798_05261</name>
</gene>
<organism evidence="4 5">
    <name type="scientific">Onchocerca flexuosa</name>
    <dbReference type="NCBI Taxonomy" id="387005"/>
    <lineage>
        <taxon>Eukaryota</taxon>
        <taxon>Metazoa</taxon>
        <taxon>Ecdysozoa</taxon>
        <taxon>Nematoda</taxon>
        <taxon>Chromadorea</taxon>
        <taxon>Rhabditida</taxon>
        <taxon>Spirurina</taxon>
        <taxon>Spiruromorpha</taxon>
        <taxon>Filarioidea</taxon>
        <taxon>Onchocercidae</taxon>
        <taxon>Onchocerca</taxon>
    </lineage>
</organism>
<evidence type="ECO:0000313" key="5">
    <source>
        <dbReference type="Proteomes" id="UP000242913"/>
    </source>
</evidence>